<dbReference type="SMART" id="SM00034">
    <property type="entry name" value="CLECT"/>
    <property type="match status" value="1"/>
</dbReference>
<dbReference type="InterPro" id="IPR001304">
    <property type="entry name" value="C-type_lectin-like"/>
</dbReference>
<keyword evidence="4" id="KW-1185">Reference proteome</keyword>
<dbReference type="EMBL" id="KV582393">
    <property type="protein sequence ID" value="OPL33561.1"/>
    <property type="molecule type" value="Genomic_DNA"/>
</dbReference>
<dbReference type="InterPro" id="IPR016186">
    <property type="entry name" value="C-type_lectin-like/link_sf"/>
</dbReference>
<evidence type="ECO:0000256" key="1">
    <source>
        <dbReference type="ARBA" id="ARBA00023157"/>
    </source>
</evidence>
<reference evidence="3 4" key="1">
    <citation type="journal article" date="2016" name="PLoS ONE">
        <title>A First Insight into the Genome of the Filter-Feeder Mussel Mytilus galloprovincialis.</title>
        <authorList>
            <person name="Murgarella M."/>
            <person name="Puiu D."/>
            <person name="Novoa B."/>
            <person name="Figueras A."/>
            <person name="Posada D."/>
            <person name="Canchaya C."/>
        </authorList>
    </citation>
    <scope>NUCLEOTIDE SEQUENCE [LARGE SCALE GENOMIC DNA]</scope>
    <source>
        <tissue evidence="3">Muscle</tissue>
    </source>
</reference>
<evidence type="ECO:0000313" key="3">
    <source>
        <dbReference type="EMBL" id="OPL33561.1"/>
    </source>
</evidence>
<dbReference type="InterPro" id="IPR018378">
    <property type="entry name" value="C-type_lectin_CS"/>
</dbReference>
<evidence type="ECO:0000259" key="2">
    <source>
        <dbReference type="PROSITE" id="PS50041"/>
    </source>
</evidence>
<dbReference type="PROSITE" id="PS50041">
    <property type="entry name" value="C_TYPE_LECTIN_2"/>
    <property type="match status" value="1"/>
</dbReference>
<proteinExistence type="predicted"/>
<accession>A0A3L5TV83</accession>
<dbReference type="Pfam" id="PF00059">
    <property type="entry name" value="Lectin_C"/>
    <property type="match status" value="1"/>
</dbReference>
<dbReference type="PROSITE" id="PS00615">
    <property type="entry name" value="C_TYPE_LECTIN_1"/>
    <property type="match status" value="1"/>
</dbReference>
<feature type="domain" description="C-type lectin" evidence="2">
    <location>
        <begin position="47"/>
        <end position="184"/>
    </location>
</feature>
<dbReference type="Proteomes" id="UP000266721">
    <property type="component" value="Unassembled WGS sequence"/>
</dbReference>
<comment type="caution">
    <text evidence="3">The sequence shown here is derived from an EMBL/GenBank/DDBJ whole genome shotgun (WGS) entry which is preliminary data.</text>
</comment>
<organism evidence="3 4">
    <name type="scientific">Mytilus galloprovincialis</name>
    <name type="common">Mediterranean mussel</name>
    <dbReference type="NCBI Taxonomy" id="29158"/>
    <lineage>
        <taxon>Eukaryota</taxon>
        <taxon>Metazoa</taxon>
        <taxon>Spiralia</taxon>
        <taxon>Lophotrochozoa</taxon>
        <taxon>Mollusca</taxon>
        <taxon>Bivalvia</taxon>
        <taxon>Autobranchia</taxon>
        <taxon>Pteriomorphia</taxon>
        <taxon>Mytilida</taxon>
        <taxon>Mytiloidea</taxon>
        <taxon>Mytilidae</taxon>
        <taxon>Mytilinae</taxon>
        <taxon>Mytilus</taxon>
    </lineage>
</organism>
<feature type="non-terminal residue" evidence="3">
    <location>
        <position position="374"/>
    </location>
</feature>
<protein>
    <recommendedName>
        <fullName evidence="2">C-type lectin domain-containing protein</fullName>
    </recommendedName>
</protein>
<dbReference type="AlphaFoldDB" id="A0A3L5TV83"/>
<dbReference type="Gene3D" id="3.10.100.10">
    <property type="entry name" value="Mannose-Binding Protein A, subunit A"/>
    <property type="match status" value="1"/>
</dbReference>
<feature type="non-terminal residue" evidence="3">
    <location>
        <position position="1"/>
    </location>
</feature>
<sequence>MQPITDINSFHWGYSCFIDSFSHLFVDTSNTAISCVQSECHRGWFHYGNSCYFFSHTLKTWGDAANYIIASFQSFCRTYNSHLVTVETGGENAFLTDTIELIKNGIGKRDIDDRDFWLGGTDEVIEGVWVWAPTGKDLTYTNWIPGDPDNWKTRENCLELTLFHGSHETWNDKECSFEEHFICETDGFIIIAQHTDKNLEKRFPDLPLLESFSVFDPNSVPEDPEEAEGYGREQIGILSDHFKMDLVPLSQEWRLLKNTINNDDSLKSLSASLIMQQLAGKLAAVFLCCQAYQLLAYYCLHLLQLKNKNSDCERGFSTLKRIKTELRNRLSNKITNCLKVCDCAINTVDQTDPADLIDSTRGDRLKSDLTDNTM</sequence>
<dbReference type="InterPro" id="IPR050111">
    <property type="entry name" value="C-type_lectin/snaclec_domain"/>
</dbReference>
<evidence type="ECO:0000313" key="4">
    <source>
        <dbReference type="Proteomes" id="UP000266721"/>
    </source>
</evidence>
<name>A0A3L5TV83_MYTGA</name>
<dbReference type="SUPFAM" id="SSF56436">
    <property type="entry name" value="C-type lectin-like"/>
    <property type="match status" value="1"/>
</dbReference>
<dbReference type="PANTHER" id="PTHR22803">
    <property type="entry name" value="MANNOSE, PHOSPHOLIPASE, LECTIN RECEPTOR RELATED"/>
    <property type="match status" value="1"/>
</dbReference>
<gene>
    <name evidence="3" type="ORF">AM593_07978</name>
</gene>
<dbReference type="InterPro" id="IPR016187">
    <property type="entry name" value="CTDL_fold"/>
</dbReference>
<keyword evidence="1" id="KW-1015">Disulfide bond</keyword>